<feature type="compositionally biased region" description="Polar residues" evidence="1">
    <location>
        <begin position="463"/>
        <end position="475"/>
    </location>
</feature>
<protein>
    <submittedName>
        <fullName evidence="2">Uncharacterized protein</fullName>
    </submittedName>
</protein>
<feature type="region of interest" description="Disordered" evidence="1">
    <location>
        <begin position="463"/>
        <end position="487"/>
    </location>
</feature>
<accession>A0A975SP48</accession>
<dbReference type="Proteomes" id="UP000683428">
    <property type="component" value="Chromosome"/>
</dbReference>
<evidence type="ECO:0000313" key="2">
    <source>
        <dbReference type="EMBL" id="QWT49853.1"/>
    </source>
</evidence>
<proteinExistence type="predicted"/>
<keyword evidence="3" id="KW-1185">Reference proteome</keyword>
<feature type="region of interest" description="Disordered" evidence="1">
    <location>
        <begin position="401"/>
        <end position="450"/>
    </location>
</feature>
<evidence type="ECO:0000313" key="3">
    <source>
        <dbReference type="Proteomes" id="UP000683428"/>
    </source>
</evidence>
<dbReference type="AlphaFoldDB" id="A0A975SP48"/>
<evidence type="ECO:0000256" key="1">
    <source>
        <dbReference type="SAM" id="MobiDB-lite"/>
    </source>
</evidence>
<dbReference type="RefSeq" id="WP_216131903.1">
    <property type="nucleotide sequence ID" value="NZ_CP064782.1"/>
</dbReference>
<dbReference type="KEGG" id="aiq:Azoinq_04390"/>
<name>A0A975SP48_9RHOO</name>
<sequence length="487" mass="54337">MGLHRILYLTDQGLIVFRREKGWVREEARFSPDPEGQTRYTRFLDLSPGRYDLLWDLGQEVYREEALPRLRGRERQQLIQRKLAQHFPHSPFRGALPLGISQQQREEESFLFLALTAPEVTQAWVAPLEARQLPVGQVTCLPLILAQLVRQGWLPGQGLLLTRQGDRLRQSYFAQGQLHFSRQVNLPAGPEAWPQLLRETAHCHQYLLGQRLLERHQPLAVHLLSPGEEEPEGRAEGQEPPWCRLDATALARHLGASPASPSITLPQLWAQALVRKPPSTAFAPAALGQTYRWQRWERTLVGAGAGSFCLGLALGALDLGEARQWQQIATANQQALIASPELLPTGETQSPTPPSVPPTLLARLEQQEEQRPDPRRLLHQLSGLLDQAPGLRLTRLEWTGEEAGEAPSPLSASTKHPLPQGPHLALEGEIQEEEGPSPVRREADFATPLNQFRAALEANAQLQGRIQGDATSSSPAFRGEIWSRNKP</sequence>
<dbReference type="EMBL" id="CP064782">
    <property type="protein sequence ID" value="QWT49853.1"/>
    <property type="molecule type" value="Genomic_DNA"/>
</dbReference>
<organism evidence="2 3">
    <name type="scientific">Azospira inquinata</name>
    <dbReference type="NCBI Taxonomy" id="2785627"/>
    <lineage>
        <taxon>Bacteria</taxon>
        <taxon>Pseudomonadati</taxon>
        <taxon>Pseudomonadota</taxon>
        <taxon>Betaproteobacteria</taxon>
        <taxon>Rhodocyclales</taxon>
        <taxon>Rhodocyclaceae</taxon>
        <taxon>Azospira</taxon>
    </lineage>
</organism>
<gene>
    <name evidence="2" type="ORF">Azoinq_04390</name>
</gene>
<reference evidence="2" key="1">
    <citation type="submission" date="2020-11" db="EMBL/GenBank/DDBJ databases">
        <title>Azospira inquinata sp. nov.</title>
        <authorList>
            <person name="Moe W.M."/>
            <person name="Mikes M.C."/>
        </authorList>
    </citation>
    <scope>NUCLEOTIDE SEQUENCE</scope>
    <source>
        <strain evidence="2">Azo-3</strain>
    </source>
</reference>